<feature type="transmembrane region" description="Helical" evidence="20">
    <location>
        <begin position="627"/>
        <end position="650"/>
    </location>
</feature>
<feature type="region of interest" description="Disordered" evidence="19">
    <location>
        <begin position="149"/>
        <end position="169"/>
    </location>
</feature>
<keyword evidence="7" id="KW-0328">Glycosyltransferase</keyword>
<keyword evidence="14 20" id="KW-0472">Membrane</keyword>
<dbReference type="GO" id="GO:0003975">
    <property type="term" value="F:UDP-N-acetylglucosamine-dolichyl-phosphate N-acetylglucosaminephosphotransferase activity"/>
    <property type="evidence" value="ECO:0007669"/>
    <property type="project" value="UniProtKB-EC"/>
</dbReference>
<dbReference type="GO" id="GO:0046872">
    <property type="term" value="F:metal ion binding"/>
    <property type="evidence" value="ECO:0007669"/>
    <property type="project" value="UniProtKB-KW"/>
</dbReference>
<evidence type="ECO:0000313" key="22">
    <source>
        <dbReference type="EMBL" id="CAD8514570.1"/>
    </source>
</evidence>
<name>A0A7S0I912_MICPS</name>
<evidence type="ECO:0000256" key="14">
    <source>
        <dbReference type="ARBA" id="ARBA00023136"/>
    </source>
</evidence>
<dbReference type="InterPro" id="IPR036361">
    <property type="entry name" value="SAP_dom_sf"/>
</dbReference>
<dbReference type="GO" id="GO:0016757">
    <property type="term" value="F:glycosyltransferase activity"/>
    <property type="evidence" value="ECO:0007669"/>
    <property type="project" value="UniProtKB-KW"/>
</dbReference>
<evidence type="ECO:0000256" key="8">
    <source>
        <dbReference type="ARBA" id="ARBA00022679"/>
    </source>
</evidence>
<organism evidence="22">
    <name type="scientific">Micromonas pusilla</name>
    <name type="common">Picoplanktonic green alga</name>
    <name type="synonym">Chromulina pusilla</name>
    <dbReference type="NCBI Taxonomy" id="38833"/>
    <lineage>
        <taxon>Eukaryota</taxon>
        <taxon>Viridiplantae</taxon>
        <taxon>Chlorophyta</taxon>
        <taxon>Mamiellophyceae</taxon>
        <taxon>Mamiellales</taxon>
        <taxon>Mamiellaceae</taxon>
        <taxon>Micromonas</taxon>
    </lineage>
</organism>
<dbReference type="InterPro" id="IPR000715">
    <property type="entry name" value="Glycosyl_transferase_4"/>
</dbReference>
<evidence type="ECO:0000256" key="17">
    <source>
        <dbReference type="ARBA" id="ARBA00044717"/>
    </source>
</evidence>
<evidence type="ECO:0000256" key="13">
    <source>
        <dbReference type="ARBA" id="ARBA00022989"/>
    </source>
</evidence>
<evidence type="ECO:0000256" key="7">
    <source>
        <dbReference type="ARBA" id="ARBA00022676"/>
    </source>
</evidence>
<evidence type="ECO:0000256" key="19">
    <source>
        <dbReference type="SAM" id="MobiDB-lite"/>
    </source>
</evidence>
<dbReference type="Pfam" id="PF02037">
    <property type="entry name" value="SAP"/>
    <property type="match status" value="1"/>
</dbReference>
<dbReference type="UniPathway" id="UPA00378"/>
<comment type="catalytic activity">
    <reaction evidence="18">
        <text>a di-trans,poly-cis-dolichyl phosphate + UDP-N-acetyl-alpha-D-glucosamine = an N-acetyl-alpha-D-glucosaminyl-diphospho-di-trans,poly-cis-dolichol + UMP</text>
        <dbReference type="Rhea" id="RHEA:13289"/>
        <dbReference type="Rhea" id="RHEA-COMP:19498"/>
        <dbReference type="Rhea" id="RHEA-COMP:19507"/>
        <dbReference type="ChEBI" id="CHEBI:57683"/>
        <dbReference type="ChEBI" id="CHEBI:57705"/>
        <dbReference type="ChEBI" id="CHEBI:57865"/>
        <dbReference type="ChEBI" id="CHEBI:58427"/>
        <dbReference type="EC" id="2.7.8.15"/>
    </reaction>
    <physiologicalReaction direction="left-to-right" evidence="18">
        <dbReference type="Rhea" id="RHEA:13290"/>
    </physiologicalReaction>
</comment>
<gene>
    <name evidence="22" type="ORF">MCOM1403_LOCUS1995</name>
</gene>
<evidence type="ECO:0000259" key="21">
    <source>
        <dbReference type="PROSITE" id="PS50800"/>
    </source>
</evidence>
<evidence type="ECO:0000256" key="16">
    <source>
        <dbReference type="ARBA" id="ARBA00033238"/>
    </source>
</evidence>
<evidence type="ECO:0000256" key="11">
    <source>
        <dbReference type="ARBA" id="ARBA00022824"/>
    </source>
</evidence>
<feature type="transmembrane region" description="Helical" evidence="20">
    <location>
        <begin position="415"/>
        <end position="434"/>
    </location>
</feature>
<feature type="transmembrane region" description="Helical" evidence="20">
    <location>
        <begin position="742"/>
        <end position="766"/>
    </location>
</feature>
<evidence type="ECO:0000256" key="15">
    <source>
        <dbReference type="ARBA" id="ARBA00029567"/>
    </source>
</evidence>
<dbReference type="PANTHER" id="PTHR10571:SF0">
    <property type="entry name" value="UDP-N-ACETYLGLUCOSAMINE--DOLICHYL-PHOSPHATE N-ACETYLGLUCOSAMINEPHOSPHOTRANSFERASE"/>
    <property type="match status" value="1"/>
</dbReference>
<dbReference type="InterPro" id="IPR003034">
    <property type="entry name" value="SAP_dom"/>
</dbReference>
<evidence type="ECO:0000256" key="18">
    <source>
        <dbReference type="ARBA" id="ARBA00045078"/>
    </source>
</evidence>
<dbReference type="AlphaFoldDB" id="A0A7S0I912"/>
<evidence type="ECO:0000256" key="6">
    <source>
        <dbReference type="ARBA" id="ARBA00017659"/>
    </source>
</evidence>
<feature type="transmembrane region" description="Helical" evidence="20">
    <location>
        <begin position="275"/>
        <end position="294"/>
    </location>
</feature>
<feature type="transmembrane region" description="Helical" evidence="20">
    <location>
        <begin position="300"/>
        <end position="319"/>
    </location>
</feature>
<sequence>MMWIDGTEVLRTLRGRSVHALATTAEILSAARDRAIVAVEVPLALLVHGFHASALFVRVILFTLFAMIEQFWWRLGIFDHLLVARDVVVDSLRAAAQAIYKCLAIVTIETMYVVEVAMRSAGLVVTAVPLMARKSLLDLMSRAFSKRSSKPRKIIPAKPKVSSKKLQPAVSAKRPSQMTVAILRHELRARGLDSTGLKAMLVDRLQNAQDEDDATVSDPKPTSRKGGRAPGSVTGASLSHRGIDAIKLAGAAIFIETAYVSEIAGRSMMMLTTSAWDGILFAVGVVIGLCMRVYHALQFGVVAAWVTVIGLVEQAWWRLGLVDVLLVVRDAVVESFFAAGRLVYVYIASIAIEIVYAAEVVLRSVGVLVVGLSTPVIRRIKRQLRKLRLFNDGSLDANGSTARTLAIDAARARDMMVIGGLCIAPALLAAPGMMRQGPSTTRLLASITSVCIFAYVSTKRLVNVVQRLTLKRGMFGYDINKRGTPEGEVKVPEAVGLAPGCVYLVCLSILQGAHLLLGGDRAKDWALEHNSAMATIGFAIFLGFVDDVLDLPWRAKMILPAFAALPLLLSYAGSTTILVPRPIRRLLGDDSDLLELGWIYYLYMFLMVIFCSNSINIHAGINGLEAGQSAVIAAAIVLLNVTTIVATGTYEEADPSIRSLSMPEAIQRANMLIKTLGRKSSVALQAVKQAERLIAQNDAGMQMHEAHIFSLCLSAPFLAVTLALMAHNWYPSKVFVGDTFTYFAGMSLGVAGILGHFSETLVLFFLPQIVNFLYSSPQLFKIVHCPRHRLPKLDTETGLLHPSKATEMHYNMNLVNLFLRILGPQTERTLCMALLTLQAVCCVAGFGVRIVLSGRWK</sequence>
<reference evidence="22" key="1">
    <citation type="submission" date="2021-01" db="EMBL/GenBank/DDBJ databases">
        <authorList>
            <person name="Corre E."/>
            <person name="Pelletier E."/>
            <person name="Niang G."/>
            <person name="Scheremetjew M."/>
            <person name="Finn R."/>
            <person name="Kale V."/>
            <person name="Holt S."/>
            <person name="Cochrane G."/>
            <person name="Meng A."/>
            <person name="Brown T."/>
            <person name="Cohen L."/>
        </authorList>
    </citation>
    <scope>NUCLEOTIDE SEQUENCE</scope>
    <source>
        <strain evidence="22">CCMP1723</strain>
    </source>
</reference>
<comment type="function">
    <text evidence="17">UDP-N-acetylglucosamine--dolichyl-phosphate N-acetylglucosaminephosphotransferase that operates in the biosynthetic pathway of dolichol-linked oligosaccharides, the glycan precursors employed in protein asparagine (N)-glycosylation. The assembly of dolichol-linked oligosaccharides begins on the cytosolic side of the endoplasmic reticulum membrane and finishes in its lumen. The sequential addition of sugars to dolichol pyrophosphate produces dolichol-linked oligosaccharides containing fourteen sugars, including two GlcNAcs, nine mannoses and three glucoses. Once assembled, the oligosaccharide is transferred from the lipid to nascent proteins by oligosaccharyltransferases. Catalyzes the initial step of dolichol-linked oligosaccharide biosynthesis, transfering GlcNAc-1-P from cytosolic UDP-GlcNAc onto the carrier lipid dolichyl phosphate (P-dolichol), yielding GlcNAc-P-P-dolichol embedded in the cytoplasmic leaflet of the endoplasmic reticulum membrane.</text>
</comment>
<evidence type="ECO:0000256" key="10">
    <source>
        <dbReference type="ARBA" id="ARBA00022723"/>
    </source>
</evidence>
<dbReference type="GO" id="GO:0005789">
    <property type="term" value="C:endoplasmic reticulum membrane"/>
    <property type="evidence" value="ECO:0007669"/>
    <property type="project" value="UniProtKB-SubCell"/>
</dbReference>
<evidence type="ECO:0000256" key="3">
    <source>
        <dbReference type="ARBA" id="ARBA00004922"/>
    </source>
</evidence>
<keyword evidence="10" id="KW-0479">Metal-binding</keyword>
<keyword evidence="11" id="KW-0256">Endoplasmic reticulum</keyword>
<dbReference type="EMBL" id="HBEQ01002554">
    <property type="protein sequence ID" value="CAD8514570.1"/>
    <property type="molecule type" value="Transcribed_RNA"/>
</dbReference>
<evidence type="ECO:0000256" key="20">
    <source>
        <dbReference type="SAM" id="Phobius"/>
    </source>
</evidence>
<feature type="transmembrane region" description="Helical" evidence="20">
    <location>
        <begin position="557"/>
        <end position="579"/>
    </location>
</feature>
<dbReference type="SMART" id="SM00513">
    <property type="entry name" value="SAP"/>
    <property type="match status" value="1"/>
</dbReference>
<proteinExistence type="inferred from homology"/>
<dbReference type="Pfam" id="PF00953">
    <property type="entry name" value="Glycos_transf_4"/>
    <property type="match status" value="1"/>
</dbReference>
<comment type="subcellular location">
    <subcellularLocation>
        <location evidence="2">Endoplasmic reticulum membrane</location>
        <topology evidence="2">Multi-pass membrane protein</topology>
    </subcellularLocation>
</comment>
<dbReference type="SUPFAM" id="SSF68906">
    <property type="entry name" value="SAP domain"/>
    <property type="match status" value="1"/>
</dbReference>
<feature type="transmembrane region" description="Helical" evidence="20">
    <location>
        <begin position="830"/>
        <end position="852"/>
    </location>
</feature>
<evidence type="ECO:0000256" key="1">
    <source>
        <dbReference type="ARBA" id="ARBA00001946"/>
    </source>
</evidence>
<feature type="domain" description="SAP" evidence="21">
    <location>
        <begin position="175"/>
        <end position="209"/>
    </location>
</feature>
<comment type="pathway">
    <text evidence="3">Protein modification; protein glycosylation.</text>
</comment>
<accession>A0A7S0I912</accession>
<dbReference type="PROSITE" id="PS50800">
    <property type="entry name" value="SAP"/>
    <property type="match status" value="1"/>
</dbReference>
<dbReference type="PANTHER" id="PTHR10571">
    <property type="entry name" value="UDP-N-ACETYLGLUCOSAMINE--DOLICHYL-PHOSPHATE N-ACETYLGLUCOSAMINEPHOSPHOTRANSFERASE"/>
    <property type="match status" value="1"/>
</dbReference>
<protein>
    <recommendedName>
        <fullName evidence="6">UDP-N-acetylglucosamine--dolichyl-phosphate N-acetylglucosaminephosphotransferase</fullName>
        <ecNumber evidence="5">2.7.8.15</ecNumber>
    </recommendedName>
    <alternativeName>
        <fullName evidence="15">GlcNAc-1-P transferase</fullName>
    </alternativeName>
    <alternativeName>
        <fullName evidence="16">N-acetylglucosamine-1-phosphate transferase</fullName>
    </alternativeName>
</protein>
<feature type="transmembrane region" description="Helical" evidence="20">
    <location>
        <begin position="529"/>
        <end position="545"/>
    </location>
</feature>
<evidence type="ECO:0000256" key="12">
    <source>
        <dbReference type="ARBA" id="ARBA00022842"/>
    </source>
</evidence>
<feature type="transmembrane region" description="Helical" evidence="20">
    <location>
        <begin position="494"/>
        <end position="517"/>
    </location>
</feature>
<evidence type="ECO:0000256" key="4">
    <source>
        <dbReference type="ARBA" id="ARBA00009317"/>
    </source>
</evidence>
<comment type="similarity">
    <text evidence="4">Belongs to the glycosyltransferase 4 family.</text>
</comment>
<feature type="transmembrane region" description="Helical" evidence="20">
    <location>
        <begin position="360"/>
        <end position="378"/>
    </location>
</feature>
<evidence type="ECO:0000256" key="9">
    <source>
        <dbReference type="ARBA" id="ARBA00022692"/>
    </source>
</evidence>
<keyword evidence="12" id="KW-0460">Magnesium</keyword>
<keyword evidence="13 20" id="KW-1133">Transmembrane helix</keyword>
<comment type="cofactor">
    <cofactor evidence="1">
        <name>Mg(2+)</name>
        <dbReference type="ChEBI" id="CHEBI:18420"/>
    </cofactor>
</comment>
<evidence type="ECO:0000256" key="5">
    <source>
        <dbReference type="ARBA" id="ARBA00013225"/>
    </source>
</evidence>
<feature type="transmembrane region" description="Helical" evidence="20">
    <location>
        <begin position="708"/>
        <end position="730"/>
    </location>
</feature>
<feature type="region of interest" description="Disordered" evidence="19">
    <location>
        <begin position="209"/>
        <end position="236"/>
    </location>
</feature>
<dbReference type="InterPro" id="IPR033895">
    <property type="entry name" value="GPT"/>
</dbReference>
<dbReference type="EC" id="2.7.8.15" evidence="5"/>
<dbReference type="CDD" id="cd06855">
    <property type="entry name" value="GT_GPT_euk"/>
    <property type="match status" value="1"/>
</dbReference>
<keyword evidence="9 20" id="KW-0812">Transmembrane</keyword>
<dbReference type="GO" id="GO:0006488">
    <property type="term" value="P:dolichol-linked oligosaccharide biosynthetic process"/>
    <property type="evidence" value="ECO:0007669"/>
    <property type="project" value="InterPro"/>
</dbReference>
<evidence type="ECO:0000256" key="2">
    <source>
        <dbReference type="ARBA" id="ARBA00004477"/>
    </source>
</evidence>
<feature type="transmembrane region" description="Helical" evidence="20">
    <location>
        <begin position="600"/>
        <end position="621"/>
    </location>
</feature>
<keyword evidence="8" id="KW-0808">Transferase</keyword>
<dbReference type="Gene3D" id="1.10.720.30">
    <property type="entry name" value="SAP domain"/>
    <property type="match status" value="1"/>
</dbReference>